<dbReference type="AlphaFoldDB" id="A0A2K2CU27"/>
<dbReference type="Proteomes" id="UP000008810">
    <property type="component" value="Chromosome 4"/>
</dbReference>
<proteinExistence type="predicted"/>
<keyword evidence="3" id="KW-1185">Reference proteome</keyword>
<reference evidence="1" key="2">
    <citation type="submission" date="2017-06" db="EMBL/GenBank/DDBJ databases">
        <title>WGS assembly of Brachypodium distachyon.</title>
        <authorList>
            <consortium name="The International Brachypodium Initiative"/>
            <person name="Lucas S."/>
            <person name="Harmon-Smith M."/>
            <person name="Lail K."/>
            <person name="Tice H."/>
            <person name="Grimwood J."/>
            <person name="Bruce D."/>
            <person name="Barry K."/>
            <person name="Shu S."/>
            <person name="Lindquist E."/>
            <person name="Wang M."/>
            <person name="Pitluck S."/>
            <person name="Vogel J.P."/>
            <person name="Garvin D.F."/>
            <person name="Mockler T.C."/>
            <person name="Schmutz J."/>
            <person name="Rokhsar D."/>
            <person name="Bevan M.W."/>
        </authorList>
    </citation>
    <scope>NUCLEOTIDE SEQUENCE</scope>
    <source>
        <strain evidence="1">Bd21</strain>
    </source>
</reference>
<dbReference type="InParanoid" id="A0A2K2CU27"/>
<reference evidence="2" key="3">
    <citation type="submission" date="2018-08" db="UniProtKB">
        <authorList>
            <consortium name="EnsemblPlants"/>
        </authorList>
    </citation>
    <scope>IDENTIFICATION</scope>
    <source>
        <strain evidence="2">cv. Bd21</strain>
    </source>
</reference>
<reference evidence="1 2" key="1">
    <citation type="journal article" date="2010" name="Nature">
        <title>Genome sequencing and analysis of the model grass Brachypodium distachyon.</title>
        <authorList>
            <consortium name="International Brachypodium Initiative"/>
        </authorList>
    </citation>
    <scope>NUCLEOTIDE SEQUENCE [LARGE SCALE GENOMIC DNA]</scope>
    <source>
        <strain evidence="1 2">Bd21</strain>
    </source>
</reference>
<accession>A0A2K2CU27</accession>
<sequence length="87" mass="9923">MCHFCHCSCCDMNLFLLPREQAYIIRSPSPLEKERQVWLPNVTSLHLLSPCSRMLSNKVLSAHTARDHDFSVWAIMALLIIGDPAEL</sequence>
<evidence type="ECO:0000313" key="1">
    <source>
        <dbReference type="EMBL" id="PNT65525.1"/>
    </source>
</evidence>
<evidence type="ECO:0000313" key="2">
    <source>
        <dbReference type="EnsemblPlants" id="PNT65525"/>
    </source>
</evidence>
<dbReference type="Gramene" id="PNT65525">
    <property type="protein sequence ID" value="PNT65525"/>
    <property type="gene ID" value="BRADI_4g43965v3"/>
</dbReference>
<evidence type="ECO:0000313" key="3">
    <source>
        <dbReference type="Proteomes" id="UP000008810"/>
    </source>
</evidence>
<protein>
    <submittedName>
        <fullName evidence="1 2">Uncharacterized protein</fullName>
    </submittedName>
</protein>
<dbReference type="EnsemblPlants" id="PNT65525">
    <property type="protein sequence ID" value="PNT65525"/>
    <property type="gene ID" value="BRADI_4g43965v3"/>
</dbReference>
<dbReference type="EMBL" id="CM000883">
    <property type="protein sequence ID" value="PNT65525.1"/>
    <property type="molecule type" value="Genomic_DNA"/>
</dbReference>
<organism evidence="1">
    <name type="scientific">Brachypodium distachyon</name>
    <name type="common">Purple false brome</name>
    <name type="synonym">Trachynia distachya</name>
    <dbReference type="NCBI Taxonomy" id="15368"/>
    <lineage>
        <taxon>Eukaryota</taxon>
        <taxon>Viridiplantae</taxon>
        <taxon>Streptophyta</taxon>
        <taxon>Embryophyta</taxon>
        <taxon>Tracheophyta</taxon>
        <taxon>Spermatophyta</taxon>
        <taxon>Magnoliopsida</taxon>
        <taxon>Liliopsida</taxon>
        <taxon>Poales</taxon>
        <taxon>Poaceae</taxon>
        <taxon>BOP clade</taxon>
        <taxon>Pooideae</taxon>
        <taxon>Stipodae</taxon>
        <taxon>Brachypodieae</taxon>
        <taxon>Brachypodium</taxon>
    </lineage>
</organism>
<name>A0A2K2CU27_BRADI</name>
<gene>
    <name evidence="1" type="ORF">BRADI_4g43965v3</name>
</gene>